<keyword evidence="4" id="KW-1185">Reference proteome</keyword>
<dbReference type="InterPro" id="IPR046454">
    <property type="entry name" value="GpA_endonuclease"/>
</dbReference>
<gene>
    <name evidence="3" type="ORF">DYH56_03395</name>
</gene>
<dbReference type="InterPro" id="IPR051220">
    <property type="entry name" value="TFA_Chaperone"/>
</dbReference>
<dbReference type="RefSeq" id="WP_114641451.1">
    <property type="nucleotide sequence ID" value="NZ_JAACIO010000004.1"/>
</dbReference>
<dbReference type="InterPro" id="IPR046453">
    <property type="entry name" value="GpA_ATPase"/>
</dbReference>
<feature type="domain" description="Phage terminase large subunit GpA ATPase" evidence="1">
    <location>
        <begin position="41"/>
        <end position="287"/>
    </location>
</feature>
<organism evidence="3 4">
    <name type="scientific">Psychrilyobacter piezotolerans</name>
    <dbReference type="NCBI Taxonomy" id="2293438"/>
    <lineage>
        <taxon>Bacteria</taxon>
        <taxon>Fusobacteriati</taxon>
        <taxon>Fusobacteriota</taxon>
        <taxon>Fusobacteriia</taxon>
        <taxon>Fusobacteriales</taxon>
        <taxon>Fusobacteriaceae</taxon>
        <taxon>Psychrilyobacter</taxon>
    </lineage>
</organism>
<dbReference type="HAMAP" id="MF_04144">
    <property type="entry name" value="TERL_LAMBDA"/>
    <property type="match status" value="1"/>
</dbReference>
<accession>A0ABX9KJ94</accession>
<feature type="domain" description="Terminase large subunit GpA endonuclease" evidence="2">
    <location>
        <begin position="298"/>
        <end position="569"/>
    </location>
</feature>
<evidence type="ECO:0000259" key="2">
    <source>
        <dbReference type="Pfam" id="PF20454"/>
    </source>
</evidence>
<dbReference type="EMBL" id="QUAJ01000004">
    <property type="protein sequence ID" value="REI42410.1"/>
    <property type="molecule type" value="Genomic_DNA"/>
</dbReference>
<dbReference type="Pfam" id="PF05876">
    <property type="entry name" value="GpA_ATPase"/>
    <property type="match status" value="1"/>
</dbReference>
<evidence type="ECO:0000313" key="3">
    <source>
        <dbReference type="EMBL" id="REI42410.1"/>
    </source>
</evidence>
<protein>
    <submittedName>
        <fullName evidence="3">Phage terminase large subunit family protein</fullName>
    </submittedName>
</protein>
<dbReference type="InterPro" id="IPR027417">
    <property type="entry name" value="P-loop_NTPase"/>
</dbReference>
<evidence type="ECO:0000313" key="4">
    <source>
        <dbReference type="Proteomes" id="UP000263486"/>
    </source>
</evidence>
<dbReference type="InterPro" id="IPR008866">
    <property type="entry name" value="Phage_lambda_GpA-like"/>
</dbReference>
<dbReference type="Gene3D" id="3.40.50.300">
    <property type="entry name" value="P-loop containing nucleotide triphosphate hydrolases"/>
    <property type="match status" value="1"/>
</dbReference>
<sequence length="594" mass="68218">MNGRKKVRKLFKECLELLKPPLKLSISEWADANRILSSEGSKEIGAWETKRTPYMIEIYEKLESGEVREVILMMASQLAKSEFINNIFGKYAHLDPCPMLLVQPTDTMAIAYSKERIAPMIRDTYVLKARIKDANSKNSGNTVSHKMFPGGYLAFIGSNSPSKLAARPIRIIFFDEVDRYPESSGREGDVISLGRKRLTTYGDESKCIITGTPTVKNKSAIEKEFANGSQAVWKLPCPHCGEYQVLDFKNLKWIDDDHETVEMVCNECGALAHEKAWKRGNQSKGKWVHKFPERKKKLSYHLSALASPWRTWESIVEEWIESQGDIEKIKTFKNTVLAETWEEENIKTIDYMALFKRRETYEAEIPEGVLLLTAGVDVQHNRIELELKGWGLGRESWGITYQVFYGNPSKEEVWNELYEFLKSDFYFKDGTALKIFATCIDTGYNTQNVYNFVSDKEDERIFGIKGQGGIVPINNGFRRTKNNEINLYSVGVNALKDSTMSKLRIKKPGPGFCHFPKSPTRNYTEEYFLSLTAEVRDPKSNKWIKIRERNEALDLHNYSEAALEIYDYDMKILATLSKEELSLLSKVGYLEREE</sequence>
<proteinExistence type="inferred from homology"/>
<evidence type="ECO:0000259" key="1">
    <source>
        <dbReference type="Pfam" id="PF05876"/>
    </source>
</evidence>
<dbReference type="PANTHER" id="PTHR34413:SF2">
    <property type="entry name" value="PROPHAGE TAIL FIBER ASSEMBLY PROTEIN HOMOLOG TFAE-RELATED"/>
    <property type="match status" value="1"/>
</dbReference>
<dbReference type="PANTHER" id="PTHR34413">
    <property type="entry name" value="PROPHAGE TAIL FIBER ASSEMBLY PROTEIN HOMOLOG TFAE-RELATED-RELATED"/>
    <property type="match status" value="1"/>
</dbReference>
<dbReference type="Pfam" id="PF20454">
    <property type="entry name" value="GpA_nuclease"/>
    <property type="match status" value="1"/>
</dbReference>
<comment type="caution">
    <text evidence="3">The sequence shown here is derived from an EMBL/GenBank/DDBJ whole genome shotgun (WGS) entry which is preliminary data.</text>
</comment>
<dbReference type="Proteomes" id="UP000263486">
    <property type="component" value="Unassembled WGS sequence"/>
</dbReference>
<name>A0ABX9KJ94_9FUSO</name>
<reference evidence="3 4" key="1">
    <citation type="submission" date="2018-08" db="EMBL/GenBank/DDBJ databases">
        <title>Draft genome sequence of Psychrilyobacter sp. strain SD5 isolated from Black Sea water.</title>
        <authorList>
            <person name="Yadav S."/>
            <person name="Villanueva L."/>
            <person name="Damste J.S.S."/>
        </authorList>
    </citation>
    <scope>NUCLEOTIDE SEQUENCE [LARGE SCALE GENOMIC DNA]</scope>
    <source>
        <strain evidence="3 4">SD5</strain>
    </source>
</reference>